<dbReference type="KEGG" id="mar:MAE_26570"/>
<proteinExistence type="predicted"/>
<evidence type="ECO:0000313" key="2">
    <source>
        <dbReference type="Proteomes" id="UP000001510"/>
    </source>
</evidence>
<dbReference type="AlphaFoldDB" id="B0JII1"/>
<dbReference type="PaxDb" id="449447-MAE_26570"/>
<sequence>MTFIPAWAGIVPANALPPCGLNASALLCDRSTIPQKPEGQKPPINLPTMQFDGYICPENYPAMNARCTELNFQQGNSWMPPCGDYRFYNQVNNLFPAGRVHDAVACQAAQRGDTQKMYEKAAEAYDAILDKQGGQAAYQYMKFRSGFGFFDFLIKRR</sequence>
<reference evidence="1 2" key="1">
    <citation type="journal article" date="2007" name="DNA Res.">
        <title>Complete genomic structure of the bloom-forming toxic cyanobacterium Microcystis aeruginosa NIES-843.</title>
        <authorList>
            <person name="Kaneko T."/>
            <person name="Nakajima N."/>
            <person name="Okamoto S."/>
            <person name="Suzuki I."/>
            <person name="Tanabe Y."/>
            <person name="Tamaoki M."/>
            <person name="Nakamura Y."/>
            <person name="Kasai F."/>
            <person name="Watanabe A."/>
            <person name="Kawashima K."/>
            <person name="Kishida Y."/>
            <person name="Ono A."/>
            <person name="Shimizu Y."/>
            <person name="Takahashi C."/>
            <person name="Minami C."/>
            <person name="Fujishiro T."/>
            <person name="Kohara M."/>
            <person name="Katoh M."/>
            <person name="Nakazaki N."/>
            <person name="Nakayama S."/>
            <person name="Yamada M."/>
            <person name="Tabata S."/>
            <person name="Watanabe M.M."/>
        </authorList>
    </citation>
    <scope>NUCLEOTIDE SEQUENCE [LARGE SCALE GENOMIC DNA]</scope>
    <source>
        <strain evidence="2">NIES-843 / IAM M-247</strain>
    </source>
</reference>
<name>B0JII1_MICAN</name>
<gene>
    <name evidence="1" type="ordered locus">MAE_26570</name>
</gene>
<organism evidence="1 2">
    <name type="scientific">Microcystis aeruginosa (strain NIES-843 / IAM M-2473)</name>
    <dbReference type="NCBI Taxonomy" id="449447"/>
    <lineage>
        <taxon>Bacteria</taxon>
        <taxon>Bacillati</taxon>
        <taxon>Cyanobacteriota</taxon>
        <taxon>Cyanophyceae</taxon>
        <taxon>Oscillatoriophycideae</taxon>
        <taxon>Chroococcales</taxon>
        <taxon>Microcystaceae</taxon>
        <taxon>Microcystis</taxon>
    </lineage>
</organism>
<evidence type="ECO:0000313" key="1">
    <source>
        <dbReference type="EMBL" id="BAG02479.1"/>
    </source>
</evidence>
<protein>
    <submittedName>
        <fullName evidence="1">Uncharacterized protein</fullName>
    </submittedName>
</protein>
<dbReference type="EMBL" id="AP009552">
    <property type="protein sequence ID" value="BAG02479.1"/>
    <property type="molecule type" value="Genomic_DNA"/>
</dbReference>
<accession>B0JII1</accession>
<dbReference type="HOGENOM" id="CLU_1675853_0_0_3"/>
<dbReference type="Proteomes" id="UP000001510">
    <property type="component" value="Chromosome"/>
</dbReference>
<keyword evidence="2" id="KW-1185">Reference proteome</keyword>
<dbReference type="EnsemblBacteria" id="BAG02479">
    <property type="protein sequence ID" value="BAG02479"/>
    <property type="gene ID" value="MAE_26570"/>
</dbReference>